<sequence>MAMEQHRATRGHQASFFHSVWSICALCTFEQFIIPNMNN</sequence>
<dbReference type="AlphaFoldDB" id="A0A078HD12"/>
<dbReference type="PaxDb" id="3708-A0A078HD12"/>
<evidence type="ECO:0000313" key="2">
    <source>
        <dbReference type="EMBL" id="CDY71440.1"/>
    </source>
</evidence>
<dbReference type="EMBL" id="LK032358">
    <property type="protein sequence ID" value="CDY35712.1"/>
    <property type="molecule type" value="Genomic_DNA"/>
</dbReference>
<dbReference type="Proteomes" id="UP000028999">
    <property type="component" value="Unassembled WGS sequence"/>
</dbReference>
<dbReference type="Gramene" id="CDY35712">
    <property type="protein sequence ID" value="CDY35712"/>
    <property type="gene ID" value="GSBRNA2T00059132001"/>
</dbReference>
<reference evidence="1" key="2">
    <citation type="submission" date="2014-06" db="EMBL/GenBank/DDBJ databases">
        <authorList>
            <person name="Genoscope - CEA"/>
        </authorList>
    </citation>
    <scope>NUCLEOTIDE SEQUENCE</scope>
</reference>
<organism evidence="1 3">
    <name type="scientific">Brassica napus</name>
    <name type="common">Rape</name>
    <dbReference type="NCBI Taxonomy" id="3708"/>
    <lineage>
        <taxon>Eukaryota</taxon>
        <taxon>Viridiplantae</taxon>
        <taxon>Streptophyta</taxon>
        <taxon>Embryophyta</taxon>
        <taxon>Tracheophyta</taxon>
        <taxon>Spermatophyta</taxon>
        <taxon>Magnoliopsida</taxon>
        <taxon>eudicotyledons</taxon>
        <taxon>Gunneridae</taxon>
        <taxon>Pentapetalae</taxon>
        <taxon>rosids</taxon>
        <taxon>malvids</taxon>
        <taxon>Brassicales</taxon>
        <taxon>Brassicaceae</taxon>
        <taxon>Brassiceae</taxon>
        <taxon>Brassica</taxon>
    </lineage>
</organism>
<dbReference type="Gramene" id="CDY71440">
    <property type="protein sequence ID" value="CDY71440"/>
    <property type="gene ID" value="GSBRNA2T00014899001"/>
</dbReference>
<evidence type="ECO:0000313" key="1">
    <source>
        <dbReference type="EMBL" id="CDY35712.1"/>
    </source>
</evidence>
<name>A0A078HD12_BRANA</name>
<dbReference type="EMBL" id="LK045849">
    <property type="protein sequence ID" value="CDY71440.1"/>
    <property type="molecule type" value="Genomic_DNA"/>
</dbReference>
<keyword evidence="3" id="KW-1185">Reference proteome</keyword>
<protein>
    <submittedName>
        <fullName evidence="1">BnaC02g09780D protein</fullName>
    </submittedName>
    <submittedName>
        <fullName evidence="2">BnaCnng72900D protein</fullName>
    </submittedName>
</protein>
<proteinExistence type="predicted"/>
<evidence type="ECO:0000313" key="3">
    <source>
        <dbReference type="Proteomes" id="UP000028999"/>
    </source>
</evidence>
<reference evidence="1 3" key="1">
    <citation type="journal article" date="2014" name="Science">
        <title>Plant genetics. Early allopolyploid evolution in the post-Neolithic Brassica napus oilseed genome.</title>
        <authorList>
            <person name="Chalhoub B."/>
            <person name="Denoeud F."/>
            <person name="Liu S."/>
            <person name="Parkin I.A."/>
            <person name="Tang H."/>
            <person name="Wang X."/>
            <person name="Chiquet J."/>
            <person name="Belcram H."/>
            <person name="Tong C."/>
            <person name="Samans B."/>
            <person name="Correa M."/>
            <person name="Da Silva C."/>
            <person name="Just J."/>
            <person name="Falentin C."/>
            <person name="Koh C.S."/>
            <person name="Le Clainche I."/>
            <person name="Bernard M."/>
            <person name="Bento P."/>
            <person name="Noel B."/>
            <person name="Labadie K."/>
            <person name="Alberti A."/>
            <person name="Charles M."/>
            <person name="Arnaud D."/>
            <person name="Guo H."/>
            <person name="Daviaud C."/>
            <person name="Alamery S."/>
            <person name="Jabbari K."/>
            <person name="Zhao M."/>
            <person name="Edger P.P."/>
            <person name="Chelaifa H."/>
            <person name="Tack D."/>
            <person name="Lassalle G."/>
            <person name="Mestiri I."/>
            <person name="Schnel N."/>
            <person name="Le Paslier M.C."/>
            <person name="Fan G."/>
            <person name="Renault V."/>
            <person name="Bayer P.E."/>
            <person name="Golicz A.A."/>
            <person name="Manoli S."/>
            <person name="Lee T.H."/>
            <person name="Thi V.H."/>
            <person name="Chalabi S."/>
            <person name="Hu Q."/>
            <person name="Fan C."/>
            <person name="Tollenaere R."/>
            <person name="Lu Y."/>
            <person name="Battail C."/>
            <person name="Shen J."/>
            <person name="Sidebottom C.H."/>
            <person name="Wang X."/>
            <person name="Canaguier A."/>
            <person name="Chauveau A."/>
            <person name="Berard A."/>
            <person name="Deniot G."/>
            <person name="Guan M."/>
            <person name="Liu Z."/>
            <person name="Sun F."/>
            <person name="Lim Y.P."/>
            <person name="Lyons E."/>
            <person name="Town C.D."/>
            <person name="Bancroft I."/>
            <person name="Wang X."/>
            <person name="Meng J."/>
            <person name="Ma J."/>
            <person name="Pires J.C."/>
            <person name="King G.J."/>
            <person name="Brunel D."/>
            <person name="Delourme R."/>
            <person name="Renard M."/>
            <person name="Aury J.M."/>
            <person name="Adams K.L."/>
            <person name="Batley J."/>
            <person name="Snowdon R.J."/>
            <person name="Tost J."/>
            <person name="Edwards D."/>
            <person name="Zhou Y."/>
            <person name="Hua W."/>
            <person name="Sharpe A.G."/>
            <person name="Paterson A.H."/>
            <person name="Guan C."/>
            <person name="Wincker P."/>
        </authorList>
    </citation>
    <scope>NUCLEOTIDE SEQUENCE [LARGE SCALE GENOMIC DNA]</scope>
    <source>
        <strain evidence="3">cv. Darmor-bzh</strain>
    </source>
</reference>
<accession>A0A078HD12</accession>
<gene>
    <name evidence="1" type="primary">BnaC02g09780D</name>
    <name evidence="2" type="synonym">BnaCnng72900D</name>
    <name evidence="2" type="ORF">GSBRNA2T00014899001</name>
    <name evidence="1" type="ORF">GSBRNA2T00059132001</name>
</gene>